<dbReference type="GO" id="GO:0072699">
    <property type="term" value="P:protein localization to cortical microtubule cytoskeleton"/>
    <property type="evidence" value="ECO:0007669"/>
    <property type="project" value="TreeGrafter"/>
</dbReference>
<keyword evidence="3" id="KW-0472">Membrane</keyword>
<sequence length="504" mass="57115">MMMVKGKRYLPIKPVHLKFGVALAISVGGILYTYLRTKRINPSKSKPSHLSPCFNGSLASSRGESGDHSDGHGALQNTRLLTEDDEQKREIKSLKNKIKILEEREKNLEKQLLEYHGLKEQENAVMELQNRLRLNNMEAKLYNLNIESLKSDNERQVADYAKAVYELEAAKAKIKLLKEKLRFEAENNREHISILQEKVMKMQTVDEDVEMQIQKRNKMKEELEELRKSNKGLETVNSDLAQKLECVQMPATTSALKKEEVQELKEKSNLLKQQNADLTKEIERLQDDHCKDMEELVYLRWINACLRYELKKHQPDPSKNVYRDVSKKVSPKSECINDSDFDSDRWSSSQASSCLTDSCGNDDSSVDTNKKTKVSSKRTKVFTKLKKLLSGKGFRAPNAPLERAASVDDIAGRYSNGSSRHCSFESRGQNSSTGETSNSSRGTSDDGSSSVSTRIDSQSEYDNDWSPSTQPHQEAQKATENESVKCDKARAKSLRKRSSSFNSG</sequence>
<feature type="compositionally biased region" description="Low complexity" evidence="2">
    <location>
        <begin position="437"/>
        <end position="454"/>
    </location>
</feature>
<keyword evidence="1" id="KW-0175">Coiled coil</keyword>
<evidence type="ECO:0000313" key="5">
    <source>
        <dbReference type="Proteomes" id="UP000826271"/>
    </source>
</evidence>
<proteinExistence type="predicted"/>
<feature type="compositionally biased region" description="Polar residues" evidence="2">
    <location>
        <begin position="416"/>
        <end position="436"/>
    </location>
</feature>
<accession>A0AAV6Y847</accession>
<dbReference type="Proteomes" id="UP000826271">
    <property type="component" value="Unassembled WGS sequence"/>
</dbReference>
<feature type="transmembrane region" description="Helical" evidence="3">
    <location>
        <begin position="15"/>
        <end position="35"/>
    </location>
</feature>
<feature type="region of interest" description="Disordered" evidence="2">
    <location>
        <begin position="339"/>
        <end position="376"/>
    </location>
</feature>
<keyword evidence="5" id="KW-1185">Reference proteome</keyword>
<dbReference type="PANTHER" id="PTHR31342">
    <property type="entry name" value="PROTEIN CHUP1, CHLOROPLASTIC"/>
    <property type="match status" value="1"/>
</dbReference>
<feature type="region of interest" description="Disordered" evidence="2">
    <location>
        <begin position="41"/>
        <end position="82"/>
    </location>
</feature>
<dbReference type="AlphaFoldDB" id="A0AAV6Y847"/>
<feature type="region of interest" description="Disordered" evidence="2">
    <location>
        <begin position="416"/>
        <end position="504"/>
    </location>
</feature>
<gene>
    <name evidence="4" type="ORF">BUALT_Bualt02G0120100</name>
</gene>
<evidence type="ECO:0000256" key="2">
    <source>
        <dbReference type="SAM" id="MobiDB-lite"/>
    </source>
</evidence>
<keyword evidence="3" id="KW-1133">Transmembrane helix</keyword>
<feature type="compositionally biased region" description="Basic and acidic residues" evidence="2">
    <location>
        <begin position="474"/>
        <end position="490"/>
    </location>
</feature>
<dbReference type="EMBL" id="WHWC01000002">
    <property type="protein sequence ID" value="KAG8388382.1"/>
    <property type="molecule type" value="Genomic_DNA"/>
</dbReference>
<evidence type="ECO:0000313" key="4">
    <source>
        <dbReference type="EMBL" id="KAG8388382.1"/>
    </source>
</evidence>
<comment type="caution">
    <text evidence="4">The sequence shown here is derived from an EMBL/GenBank/DDBJ whole genome shotgun (WGS) entry which is preliminary data.</text>
</comment>
<reference evidence="4" key="1">
    <citation type="submission" date="2019-10" db="EMBL/GenBank/DDBJ databases">
        <authorList>
            <person name="Zhang R."/>
            <person name="Pan Y."/>
            <person name="Wang J."/>
            <person name="Ma R."/>
            <person name="Yu S."/>
        </authorList>
    </citation>
    <scope>NUCLEOTIDE SEQUENCE</scope>
    <source>
        <strain evidence="4">LA-IB0</strain>
        <tissue evidence="4">Leaf</tissue>
    </source>
</reference>
<keyword evidence="3" id="KW-0812">Transmembrane</keyword>
<evidence type="ECO:0000256" key="3">
    <source>
        <dbReference type="SAM" id="Phobius"/>
    </source>
</evidence>
<evidence type="ECO:0008006" key="6">
    <source>
        <dbReference type="Google" id="ProtNLM"/>
    </source>
</evidence>
<evidence type="ECO:0000256" key="1">
    <source>
        <dbReference type="ARBA" id="ARBA00023054"/>
    </source>
</evidence>
<protein>
    <recommendedName>
        <fullName evidence="6">Protein CHUP1, chloroplastic</fullName>
    </recommendedName>
</protein>
<organism evidence="4 5">
    <name type="scientific">Buddleja alternifolia</name>
    <dbReference type="NCBI Taxonomy" id="168488"/>
    <lineage>
        <taxon>Eukaryota</taxon>
        <taxon>Viridiplantae</taxon>
        <taxon>Streptophyta</taxon>
        <taxon>Embryophyta</taxon>
        <taxon>Tracheophyta</taxon>
        <taxon>Spermatophyta</taxon>
        <taxon>Magnoliopsida</taxon>
        <taxon>eudicotyledons</taxon>
        <taxon>Gunneridae</taxon>
        <taxon>Pentapetalae</taxon>
        <taxon>asterids</taxon>
        <taxon>lamiids</taxon>
        <taxon>Lamiales</taxon>
        <taxon>Scrophulariaceae</taxon>
        <taxon>Buddlejeae</taxon>
        <taxon>Buddleja</taxon>
    </lineage>
</organism>
<dbReference type="GO" id="GO:0055028">
    <property type="term" value="C:cortical microtubule"/>
    <property type="evidence" value="ECO:0007669"/>
    <property type="project" value="TreeGrafter"/>
</dbReference>
<dbReference type="InterPro" id="IPR040265">
    <property type="entry name" value="CHUP1/IPGA1-like"/>
</dbReference>
<name>A0AAV6Y847_9LAMI</name>
<dbReference type="PANTHER" id="PTHR31342:SF4">
    <property type="entry name" value="ACTIN BINDING PROTEIN FAMILY"/>
    <property type="match status" value="1"/>
</dbReference>
<feature type="compositionally biased region" description="Polar residues" evidence="2">
    <location>
        <begin position="455"/>
        <end position="473"/>
    </location>
</feature>
<feature type="compositionally biased region" description="Polar residues" evidence="2">
    <location>
        <begin position="354"/>
        <end position="367"/>
    </location>
</feature>